<name>A0A1U7CUQ2_9BACT</name>
<reference evidence="2" key="1">
    <citation type="submission" date="2016-12" db="EMBL/GenBank/DDBJ databases">
        <title>Comparative genomics of four Isosphaeraceae planctomycetes: a common pool of plasmids and glycoside hydrolase genes.</title>
        <authorList>
            <person name="Ivanova A."/>
        </authorList>
    </citation>
    <scope>NUCLEOTIDE SEQUENCE [LARGE SCALE GENOMIC DNA]</scope>
    <source>
        <strain evidence="2">PX4</strain>
    </source>
</reference>
<dbReference type="InterPro" id="IPR036280">
    <property type="entry name" value="Multihaem_cyt_sf"/>
</dbReference>
<dbReference type="STRING" id="1387353.BSF38_04169"/>
<dbReference type="KEGG" id="pbor:BSF38_04169"/>
<evidence type="ECO:0000313" key="1">
    <source>
        <dbReference type="EMBL" id="APW62619.1"/>
    </source>
</evidence>
<dbReference type="AlphaFoldDB" id="A0A1U7CUQ2"/>
<evidence type="ECO:0000313" key="2">
    <source>
        <dbReference type="Proteomes" id="UP000186309"/>
    </source>
</evidence>
<accession>A0A1U7CUQ2</accession>
<dbReference type="SUPFAM" id="SSF48695">
    <property type="entry name" value="Multiheme cytochromes"/>
    <property type="match status" value="1"/>
</dbReference>
<dbReference type="Proteomes" id="UP000186309">
    <property type="component" value="Chromosome"/>
</dbReference>
<gene>
    <name evidence="1" type="ORF">BSF38_04169</name>
</gene>
<proteinExistence type="predicted"/>
<protein>
    <submittedName>
        <fullName evidence="1">Uncharacterized protein</fullName>
    </submittedName>
</protein>
<dbReference type="EMBL" id="CP019082">
    <property type="protein sequence ID" value="APW62619.1"/>
    <property type="molecule type" value="Genomic_DNA"/>
</dbReference>
<dbReference type="Gene3D" id="1.10.1130.10">
    <property type="entry name" value="Flavocytochrome C3, Chain A"/>
    <property type="match status" value="1"/>
</dbReference>
<sequence>MASGSASFIRFQAPNFVKSRCYIESGTFSCVSCHNPHENVASSPAVYEAVCLQCHSTTKPPAPTPRQAAGEAKAGATCPVNQTEGCLSCHMPKVPKAVPNAEFTDHYIRVRKDSKAAEPRTARRE</sequence>
<keyword evidence="2" id="KW-1185">Reference proteome</keyword>
<organism evidence="1 2">
    <name type="scientific">Paludisphaera borealis</name>
    <dbReference type="NCBI Taxonomy" id="1387353"/>
    <lineage>
        <taxon>Bacteria</taxon>
        <taxon>Pseudomonadati</taxon>
        <taxon>Planctomycetota</taxon>
        <taxon>Planctomycetia</taxon>
        <taxon>Isosphaerales</taxon>
        <taxon>Isosphaeraceae</taxon>
        <taxon>Paludisphaera</taxon>
    </lineage>
</organism>